<dbReference type="EMBL" id="BAAARB010000009">
    <property type="protein sequence ID" value="GAA2380431.1"/>
    <property type="molecule type" value="Genomic_DNA"/>
</dbReference>
<gene>
    <name evidence="1" type="ORF">GCM10009855_20600</name>
</gene>
<comment type="caution">
    <text evidence="1">The sequence shown here is derived from an EMBL/GenBank/DDBJ whole genome shotgun (WGS) entry which is preliminary data.</text>
</comment>
<accession>A0ABP5UH15</accession>
<organism evidence="1 2">
    <name type="scientific">Gordonia cholesterolivorans</name>
    <dbReference type="NCBI Taxonomy" id="559625"/>
    <lineage>
        <taxon>Bacteria</taxon>
        <taxon>Bacillati</taxon>
        <taxon>Actinomycetota</taxon>
        <taxon>Actinomycetes</taxon>
        <taxon>Mycobacteriales</taxon>
        <taxon>Gordoniaceae</taxon>
        <taxon>Gordonia</taxon>
    </lineage>
</organism>
<evidence type="ECO:0000313" key="1">
    <source>
        <dbReference type="EMBL" id="GAA2380431.1"/>
    </source>
</evidence>
<keyword evidence="2" id="KW-1185">Reference proteome</keyword>
<dbReference type="Proteomes" id="UP001501170">
    <property type="component" value="Unassembled WGS sequence"/>
</dbReference>
<sequence>MSLRETTDPAASGGRLRSAFNAAIGGLVRLGAAPRDCCELLVPGRVSGRVTARPVNVLDVGGERYLVAPRGVTQWVRNVRAGGAATLRRGRRREAVLLSEVDDALKPPLLREYLRRWGWQVKGFVDGLSAESSDVELAAAAPRFPVFECRPAHTP</sequence>
<dbReference type="Gene3D" id="2.30.110.10">
    <property type="entry name" value="Electron Transport, Fmn-binding Protein, Chain A"/>
    <property type="match status" value="1"/>
</dbReference>
<dbReference type="InterPro" id="IPR012349">
    <property type="entry name" value="Split_barrel_FMN-bd"/>
</dbReference>
<reference evidence="2" key="1">
    <citation type="journal article" date="2019" name="Int. J. Syst. Evol. Microbiol.">
        <title>The Global Catalogue of Microorganisms (GCM) 10K type strain sequencing project: providing services to taxonomists for standard genome sequencing and annotation.</title>
        <authorList>
            <consortium name="The Broad Institute Genomics Platform"/>
            <consortium name="The Broad Institute Genome Sequencing Center for Infectious Disease"/>
            <person name="Wu L."/>
            <person name="Ma J."/>
        </authorList>
    </citation>
    <scope>NUCLEOTIDE SEQUENCE [LARGE SCALE GENOMIC DNA]</scope>
    <source>
        <strain evidence="2">JCM 16227</strain>
    </source>
</reference>
<name>A0ABP5UH15_9ACTN</name>
<evidence type="ECO:0000313" key="2">
    <source>
        <dbReference type="Proteomes" id="UP001501170"/>
    </source>
</evidence>
<proteinExistence type="predicted"/>
<protein>
    <submittedName>
        <fullName evidence="1">Nitroreductase family deazaflavin-dependent oxidoreductase</fullName>
    </submittedName>
</protein>